<accession>K0RBU4</accession>
<comment type="caution">
    <text evidence="1">The sequence shown here is derived from an EMBL/GenBank/DDBJ whole genome shotgun (WGS) entry which is preliminary data.</text>
</comment>
<sequence>MRRNSVAAVVDLNPRLRFALQFSYHLAVFANDLADCRRRNHDVFLDGMSEGELSVFALLPANLVDAPLGKLDVIRAAPVCDYPRLALRDVLVHIDSSCGSCLQIADHLATFSFVHRLRPREHGKSVSQCQTQEANGVRRLPLPITRPWQVDNGEACTGLRQSVTKFTEDSRQTWQRVHRALARRARPGETCGAAAVQRWTIPPRSRQLSRQCHSPISSLGKPRYIVIVDAASTVGLGASVFVTEVDTTRRSWRWRCLDALRSVVANDNTRQCTRTHTSL</sequence>
<dbReference type="EMBL" id="AGNL01044525">
    <property type="protein sequence ID" value="EJK49689.1"/>
    <property type="molecule type" value="Genomic_DNA"/>
</dbReference>
<name>K0RBU4_THAOC</name>
<dbReference type="AlphaFoldDB" id="K0RBU4"/>
<dbReference type="Proteomes" id="UP000266841">
    <property type="component" value="Unassembled WGS sequence"/>
</dbReference>
<organism evidence="1 2">
    <name type="scientific">Thalassiosira oceanica</name>
    <name type="common">Marine diatom</name>
    <dbReference type="NCBI Taxonomy" id="159749"/>
    <lineage>
        <taxon>Eukaryota</taxon>
        <taxon>Sar</taxon>
        <taxon>Stramenopiles</taxon>
        <taxon>Ochrophyta</taxon>
        <taxon>Bacillariophyta</taxon>
        <taxon>Coscinodiscophyceae</taxon>
        <taxon>Thalassiosirophycidae</taxon>
        <taxon>Thalassiosirales</taxon>
        <taxon>Thalassiosiraceae</taxon>
        <taxon>Thalassiosira</taxon>
    </lineage>
</organism>
<proteinExistence type="predicted"/>
<protein>
    <submittedName>
        <fullName evidence="1">Uncharacterized protein</fullName>
    </submittedName>
</protein>
<gene>
    <name evidence="1" type="ORF">THAOC_31411</name>
</gene>
<evidence type="ECO:0000313" key="1">
    <source>
        <dbReference type="EMBL" id="EJK49689.1"/>
    </source>
</evidence>
<reference evidence="1 2" key="1">
    <citation type="journal article" date="2012" name="Genome Biol.">
        <title>Genome and low-iron response of an oceanic diatom adapted to chronic iron limitation.</title>
        <authorList>
            <person name="Lommer M."/>
            <person name="Specht M."/>
            <person name="Roy A.S."/>
            <person name="Kraemer L."/>
            <person name="Andreson R."/>
            <person name="Gutowska M.A."/>
            <person name="Wolf J."/>
            <person name="Bergner S.V."/>
            <person name="Schilhabel M.B."/>
            <person name="Klostermeier U.C."/>
            <person name="Beiko R.G."/>
            <person name="Rosenstiel P."/>
            <person name="Hippler M."/>
            <person name="Laroche J."/>
        </authorList>
    </citation>
    <scope>NUCLEOTIDE SEQUENCE [LARGE SCALE GENOMIC DNA]</scope>
    <source>
        <strain evidence="1 2">CCMP1005</strain>
    </source>
</reference>
<keyword evidence="2" id="KW-1185">Reference proteome</keyword>
<evidence type="ECO:0000313" key="2">
    <source>
        <dbReference type="Proteomes" id="UP000266841"/>
    </source>
</evidence>